<sequence>MVRQSIGIKGYLGERIVRQWLENIVYKNEKHLKIVEQIVPLELYSPGGAFLDFGIIKNNKVYDIYEVKAQDYLLDRDDFNEPLIKMWKKETDYLDFKIQNNDEIFKSSKSVVPTLILLSPPDGNSIRNKLRDFEFQHIIFFSKIFNDFKESDFEISIDKIFEDMKKDIIFEINELQNPKKGKNNLVLFNNKLNDIEML</sequence>
<gene>
    <name evidence="1" type="ORF">S03H2_01465</name>
</gene>
<accession>X1DK70</accession>
<reference evidence="1" key="1">
    <citation type="journal article" date="2014" name="Front. Microbiol.">
        <title>High frequency of phylogenetically diverse reductive dehalogenase-homologous genes in deep subseafloor sedimentary metagenomes.</title>
        <authorList>
            <person name="Kawai M."/>
            <person name="Futagami T."/>
            <person name="Toyoda A."/>
            <person name="Takaki Y."/>
            <person name="Nishi S."/>
            <person name="Hori S."/>
            <person name="Arai W."/>
            <person name="Tsubouchi T."/>
            <person name="Morono Y."/>
            <person name="Uchiyama I."/>
            <person name="Ito T."/>
            <person name="Fujiyama A."/>
            <person name="Inagaki F."/>
            <person name="Takami H."/>
        </authorList>
    </citation>
    <scope>NUCLEOTIDE SEQUENCE</scope>
    <source>
        <strain evidence="1">Expedition CK06-06</strain>
    </source>
</reference>
<dbReference type="AlphaFoldDB" id="X1DK70"/>
<evidence type="ECO:0000313" key="1">
    <source>
        <dbReference type="EMBL" id="GAH20577.1"/>
    </source>
</evidence>
<comment type="caution">
    <text evidence="1">The sequence shown here is derived from an EMBL/GenBank/DDBJ whole genome shotgun (WGS) entry which is preliminary data.</text>
</comment>
<protein>
    <submittedName>
        <fullName evidence="1">Uncharacterized protein</fullName>
    </submittedName>
</protein>
<proteinExistence type="predicted"/>
<organism evidence="1">
    <name type="scientific">marine sediment metagenome</name>
    <dbReference type="NCBI Taxonomy" id="412755"/>
    <lineage>
        <taxon>unclassified sequences</taxon>
        <taxon>metagenomes</taxon>
        <taxon>ecological metagenomes</taxon>
    </lineage>
</organism>
<dbReference type="EMBL" id="BARU01000430">
    <property type="protein sequence ID" value="GAH20577.1"/>
    <property type="molecule type" value="Genomic_DNA"/>
</dbReference>
<name>X1DK70_9ZZZZ</name>